<proteinExistence type="predicted"/>
<name>A0ACA9PNQ2_9GLOM</name>
<feature type="non-terminal residue" evidence="1">
    <location>
        <position position="1"/>
    </location>
</feature>
<dbReference type="EMBL" id="CAJVPW010027781">
    <property type="protein sequence ID" value="CAG8716545.1"/>
    <property type="molecule type" value="Genomic_DNA"/>
</dbReference>
<organism evidence="1 2">
    <name type="scientific">Cetraspora pellucida</name>
    <dbReference type="NCBI Taxonomy" id="1433469"/>
    <lineage>
        <taxon>Eukaryota</taxon>
        <taxon>Fungi</taxon>
        <taxon>Fungi incertae sedis</taxon>
        <taxon>Mucoromycota</taxon>
        <taxon>Glomeromycotina</taxon>
        <taxon>Glomeromycetes</taxon>
        <taxon>Diversisporales</taxon>
        <taxon>Gigasporaceae</taxon>
        <taxon>Cetraspora</taxon>
    </lineage>
</organism>
<evidence type="ECO:0000313" key="1">
    <source>
        <dbReference type="EMBL" id="CAG8716545.1"/>
    </source>
</evidence>
<protein>
    <submittedName>
        <fullName evidence="1">9387_t:CDS:1</fullName>
    </submittedName>
</protein>
<keyword evidence="2" id="KW-1185">Reference proteome</keyword>
<accession>A0ACA9PNQ2</accession>
<evidence type="ECO:0000313" key="2">
    <source>
        <dbReference type="Proteomes" id="UP000789366"/>
    </source>
</evidence>
<comment type="caution">
    <text evidence="1">The sequence shown here is derived from an EMBL/GenBank/DDBJ whole genome shotgun (WGS) entry which is preliminary data.</text>
</comment>
<gene>
    <name evidence="1" type="ORF">SPELUC_LOCUS12156</name>
</gene>
<dbReference type="Proteomes" id="UP000789366">
    <property type="component" value="Unassembled WGS sequence"/>
</dbReference>
<reference evidence="1" key="1">
    <citation type="submission" date="2021-06" db="EMBL/GenBank/DDBJ databases">
        <authorList>
            <person name="Kallberg Y."/>
            <person name="Tangrot J."/>
            <person name="Rosling A."/>
        </authorList>
    </citation>
    <scope>NUCLEOTIDE SEQUENCE</scope>
    <source>
        <strain evidence="1">28 12/20/2015</strain>
    </source>
</reference>
<feature type="non-terminal residue" evidence="1">
    <location>
        <position position="46"/>
    </location>
</feature>
<sequence>PFLSLLDDMMVPEFSRLVAALISVFCDLTMQIISNFFADITALPYQ</sequence>